<dbReference type="AlphaFoldDB" id="G5K5M8"/>
<accession>G5K5M8</accession>
<organism evidence="1 2">
    <name type="scientific">Streptococcus ictaluri 707-05</name>
    <dbReference type="NCBI Taxonomy" id="764299"/>
    <lineage>
        <taxon>Bacteria</taxon>
        <taxon>Bacillati</taxon>
        <taxon>Bacillota</taxon>
        <taxon>Bacilli</taxon>
        <taxon>Lactobacillales</taxon>
        <taxon>Streptococcaceae</taxon>
        <taxon>Streptococcus</taxon>
    </lineage>
</organism>
<sequence length="128" mass="14497">MTPNTAVFRQIFKECLTVTKNTYDYLPNANAEYPFVYIGESSNTPNNNSELMGMVRQTIHVYGELKKRSGVDDIVANLHDKITSLISAYGYNVQVDRINEQTLPDNSDTTPLLHTVLDVYLTYTKKGE</sequence>
<dbReference type="eggNOG" id="ENOG5033CCI">
    <property type="taxonomic scope" value="Bacteria"/>
</dbReference>
<evidence type="ECO:0008006" key="3">
    <source>
        <dbReference type="Google" id="ProtNLM"/>
    </source>
</evidence>
<dbReference type="Gene3D" id="3.30.2000.30">
    <property type="match status" value="1"/>
</dbReference>
<dbReference type="STRING" id="764299.STRIC_2144"/>
<dbReference type="EMBL" id="AEUX02000007">
    <property type="protein sequence ID" value="EHI68966.1"/>
    <property type="molecule type" value="Genomic_DNA"/>
</dbReference>
<keyword evidence="2" id="KW-1185">Reference proteome</keyword>
<evidence type="ECO:0000313" key="2">
    <source>
        <dbReference type="Proteomes" id="UP000003330"/>
    </source>
</evidence>
<name>G5K5M8_9STRE</name>
<reference evidence="1 2" key="1">
    <citation type="journal article" date="2014" name="Int. J. Syst. Evol. Microbiol.">
        <title>Phylogenomics and the dynamic genome evolution of the genus Streptococcus.</title>
        <authorList>
            <consortium name="The Broad Institute Genome Sequencing Platform"/>
            <person name="Richards V.P."/>
            <person name="Palmer S.R."/>
            <person name="Pavinski Bitar P.D."/>
            <person name="Qin X."/>
            <person name="Weinstock G.M."/>
            <person name="Highlander S.K."/>
            <person name="Town C.D."/>
            <person name="Burne R.A."/>
            <person name="Stanhope M.J."/>
        </authorList>
    </citation>
    <scope>NUCLEOTIDE SEQUENCE [LARGE SCALE GENOMIC DNA]</scope>
    <source>
        <strain evidence="1 2">707-05</strain>
    </source>
</reference>
<dbReference type="Proteomes" id="UP000003330">
    <property type="component" value="Unassembled WGS sequence"/>
</dbReference>
<comment type="caution">
    <text evidence="1">The sequence shown here is derived from an EMBL/GenBank/DDBJ whole genome shotgun (WGS) entry which is preliminary data.</text>
</comment>
<dbReference type="RefSeq" id="WP_008089877.1">
    <property type="nucleotide sequence ID" value="NZ_AEUX02000007.1"/>
</dbReference>
<proteinExistence type="predicted"/>
<gene>
    <name evidence="1" type="ORF">STRIC_2144</name>
</gene>
<protein>
    <recommendedName>
        <fullName evidence="3">Phage protein</fullName>
    </recommendedName>
</protein>
<dbReference type="InterPro" id="IPR053745">
    <property type="entry name" value="Viral_Tail_Comp_sf"/>
</dbReference>
<evidence type="ECO:0000313" key="1">
    <source>
        <dbReference type="EMBL" id="EHI68966.1"/>
    </source>
</evidence>
<dbReference type="OrthoDB" id="1701539at2"/>